<reference evidence="17" key="1">
    <citation type="submission" date="2023-07" db="EMBL/GenBank/DDBJ databases">
        <title>Chromosome-level genome assembly of Artemia franciscana.</title>
        <authorList>
            <person name="Jo E."/>
        </authorList>
    </citation>
    <scope>NUCLEOTIDE SEQUENCE</scope>
    <source>
        <tissue evidence="17">Whole body</tissue>
    </source>
</reference>
<evidence type="ECO:0000256" key="1">
    <source>
        <dbReference type="ARBA" id="ARBA00001946"/>
    </source>
</evidence>
<comment type="subunit">
    <text evidence="14">Heterodimer of FNTA and PGGT1B. PGGT1B mediates interaction with substrate peptides.</text>
</comment>
<evidence type="ECO:0000256" key="12">
    <source>
        <dbReference type="ARBA" id="ARBA00031713"/>
    </source>
</evidence>
<dbReference type="InterPro" id="IPR045089">
    <property type="entry name" value="PGGT1B-like"/>
</dbReference>
<dbReference type="PANTHER" id="PTHR11774">
    <property type="entry name" value="GERANYLGERANYL TRANSFERASE TYPE BETA SUBUNIT"/>
    <property type="match status" value="1"/>
</dbReference>
<evidence type="ECO:0000256" key="10">
    <source>
        <dbReference type="ARBA" id="ARBA00022833"/>
    </source>
</evidence>
<comment type="cofactor">
    <cofactor evidence="1">
        <name>Mg(2+)</name>
        <dbReference type="ChEBI" id="CHEBI:18420"/>
    </cofactor>
</comment>
<dbReference type="AlphaFoldDB" id="A0AA88HGV4"/>
<dbReference type="EMBL" id="JAVRJZ010000021">
    <property type="protein sequence ID" value="KAK2705025.1"/>
    <property type="molecule type" value="Genomic_DNA"/>
</dbReference>
<keyword evidence="11" id="KW-0460">Magnesium</keyword>
<dbReference type="GO" id="GO:0005953">
    <property type="term" value="C:CAAX-protein geranylgeranyltransferase complex"/>
    <property type="evidence" value="ECO:0007669"/>
    <property type="project" value="InterPro"/>
</dbReference>
<name>A0AA88HGV4_ARTSF</name>
<dbReference type="Proteomes" id="UP001187531">
    <property type="component" value="Unassembled WGS sequence"/>
</dbReference>
<dbReference type="CDD" id="cd02895">
    <property type="entry name" value="GGTase-I"/>
    <property type="match status" value="1"/>
</dbReference>
<dbReference type="EMBL" id="JAVRJZ010000021">
    <property type="protein sequence ID" value="KAK2705024.1"/>
    <property type="molecule type" value="Genomic_DNA"/>
</dbReference>
<comment type="cofactor">
    <cofactor evidence="2">
        <name>Zn(2+)</name>
        <dbReference type="ChEBI" id="CHEBI:29105"/>
    </cofactor>
</comment>
<proteinExistence type="inferred from homology"/>
<comment type="similarity">
    <text evidence="3">Belongs to the protein prenyltransferase subunit beta family.</text>
</comment>
<dbReference type="EC" id="2.5.1.59" evidence="4"/>
<evidence type="ECO:0000256" key="15">
    <source>
        <dbReference type="ARBA" id="ARBA00078363"/>
    </source>
</evidence>
<dbReference type="EMBL" id="JAVRJZ010000021">
    <property type="protein sequence ID" value="KAK2705022.1"/>
    <property type="molecule type" value="Genomic_DNA"/>
</dbReference>
<dbReference type="PANTHER" id="PTHR11774:SF4">
    <property type="entry name" value="GERANYLGERANYL TRANSFERASE TYPE-1 SUBUNIT BETA"/>
    <property type="match status" value="1"/>
</dbReference>
<feature type="domain" description="Prenyltransferase alpha-alpha toroid" evidence="16">
    <location>
        <begin position="5"/>
        <end position="336"/>
    </location>
</feature>
<evidence type="ECO:0000256" key="8">
    <source>
        <dbReference type="ARBA" id="ARBA00022723"/>
    </source>
</evidence>
<dbReference type="InterPro" id="IPR041960">
    <property type="entry name" value="GGTase_I_beta"/>
</dbReference>
<keyword evidence="18" id="KW-1185">Reference proteome</keyword>
<evidence type="ECO:0000256" key="7">
    <source>
        <dbReference type="ARBA" id="ARBA00022679"/>
    </source>
</evidence>
<evidence type="ECO:0000256" key="9">
    <source>
        <dbReference type="ARBA" id="ARBA00022737"/>
    </source>
</evidence>
<comment type="catalytic activity">
    <reaction evidence="13">
        <text>geranylgeranyl diphosphate + L-cysteinyl-[protein] = S-geranylgeranyl-L-cysteinyl-[protein] + diphosphate</text>
        <dbReference type="Rhea" id="RHEA:21240"/>
        <dbReference type="Rhea" id="RHEA-COMP:10131"/>
        <dbReference type="Rhea" id="RHEA-COMP:11537"/>
        <dbReference type="ChEBI" id="CHEBI:29950"/>
        <dbReference type="ChEBI" id="CHEBI:33019"/>
        <dbReference type="ChEBI" id="CHEBI:57533"/>
        <dbReference type="ChEBI" id="CHEBI:86021"/>
        <dbReference type="EC" id="2.5.1.59"/>
    </reaction>
</comment>
<evidence type="ECO:0000313" key="18">
    <source>
        <dbReference type="Proteomes" id="UP001187531"/>
    </source>
</evidence>
<dbReference type="SUPFAM" id="SSF48239">
    <property type="entry name" value="Terpenoid cyclases/Protein prenyltransferases"/>
    <property type="match status" value="1"/>
</dbReference>
<evidence type="ECO:0000256" key="13">
    <source>
        <dbReference type="ARBA" id="ARBA00050428"/>
    </source>
</evidence>
<dbReference type="InterPro" id="IPR001330">
    <property type="entry name" value="Prenyltrans"/>
</dbReference>
<keyword evidence="9" id="KW-0677">Repeat</keyword>
<evidence type="ECO:0000256" key="5">
    <source>
        <dbReference type="ARBA" id="ARBA00020603"/>
    </source>
</evidence>
<evidence type="ECO:0000256" key="3">
    <source>
        <dbReference type="ARBA" id="ARBA00010497"/>
    </source>
</evidence>
<keyword evidence="6" id="KW-0637">Prenyltransferase</keyword>
<dbReference type="InterPro" id="IPR008930">
    <property type="entry name" value="Terpenoid_cyclase/PrenylTrfase"/>
</dbReference>
<accession>A0AA88HGV4</accession>
<evidence type="ECO:0000256" key="4">
    <source>
        <dbReference type="ARBA" id="ARBA00012700"/>
    </source>
</evidence>
<gene>
    <name evidence="17" type="ORF">QYM36_017166</name>
</gene>
<dbReference type="Gene3D" id="1.50.10.20">
    <property type="match status" value="1"/>
</dbReference>
<evidence type="ECO:0000259" key="16">
    <source>
        <dbReference type="Pfam" id="PF00432"/>
    </source>
</evidence>
<evidence type="ECO:0000256" key="11">
    <source>
        <dbReference type="ARBA" id="ARBA00022842"/>
    </source>
</evidence>
<dbReference type="Pfam" id="PF00432">
    <property type="entry name" value="Prenyltrans"/>
    <property type="match status" value="1"/>
</dbReference>
<evidence type="ECO:0000256" key="14">
    <source>
        <dbReference type="ARBA" id="ARBA00065714"/>
    </source>
</evidence>
<dbReference type="GO" id="GO:0004662">
    <property type="term" value="F:CAAX-protein geranylgeranyltransferase activity"/>
    <property type="evidence" value="ECO:0007669"/>
    <property type="project" value="UniProtKB-EC"/>
</dbReference>
<dbReference type="GO" id="GO:0046872">
    <property type="term" value="F:metal ion binding"/>
    <property type="evidence" value="ECO:0007669"/>
    <property type="project" value="UniProtKB-KW"/>
</dbReference>
<organism evidence="17 18">
    <name type="scientific">Artemia franciscana</name>
    <name type="common">Brine shrimp</name>
    <name type="synonym">Artemia sanfranciscana</name>
    <dbReference type="NCBI Taxonomy" id="6661"/>
    <lineage>
        <taxon>Eukaryota</taxon>
        <taxon>Metazoa</taxon>
        <taxon>Ecdysozoa</taxon>
        <taxon>Arthropoda</taxon>
        <taxon>Crustacea</taxon>
        <taxon>Branchiopoda</taxon>
        <taxon>Anostraca</taxon>
        <taxon>Artemiidae</taxon>
        <taxon>Artemia</taxon>
    </lineage>
</organism>
<keyword evidence="8" id="KW-0479">Metal-binding</keyword>
<sequence length="354" mass="38988">MVDFEKSAKYFRRCLSALPDFCTPLCCNRLSVAFFCISGLDILNELEILGDKLDVINWIYSFQLISPESRNPEELKKCGFKGSLYATDVFQFQSGRLLKGNESRSHLDTSHIAMTYTGLSCLIIMGDDLSGVDRSAISAGIKALQLENGNFCCTLGGSESDMRFVYCAAAICSILDDWSGINKELTTKFIVDAIGYDGGIGNESDNESHGGLTYCGVAALHLMGTLPSALSRTQVKNLMKWCLMRQITGFQGRPNKPPDTCYSFWVGATLKILESYGFVDKVPLQHFTMSAYDQVTGGIAKWPENHPDPLHSYLGLAGLSLSGNEKLKPIDPALNISVSAFEHLRSIHKRWSGK</sequence>
<evidence type="ECO:0000256" key="2">
    <source>
        <dbReference type="ARBA" id="ARBA00001947"/>
    </source>
</evidence>
<protein>
    <recommendedName>
        <fullName evidence="5">Geranylgeranyl transferase type-1 subunit beta</fullName>
        <ecNumber evidence="4">2.5.1.59</ecNumber>
    </recommendedName>
    <alternativeName>
        <fullName evidence="12">Geranylgeranyl transferase type I subunit beta</fullName>
    </alternativeName>
    <alternativeName>
        <fullName evidence="15">Type I protein geranyl-geranyltransferase subunit beta</fullName>
    </alternativeName>
</protein>
<evidence type="ECO:0000256" key="6">
    <source>
        <dbReference type="ARBA" id="ARBA00022602"/>
    </source>
</evidence>
<comment type="caution">
    <text evidence="17">The sequence shown here is derived from an EMBL/GenBank/DDBJ whole genome shotgun (WGS) entry which is preliminary data.</text>
</comment>
<evidence type="ECO:0000313" key="17">
    <source>
        <dbReference type="EMBL" id="KAK2705022.1"/>
    </source>
</evidence>
<dbReference type="FunFam" id="1.50.10.20:FF:000005">
    <property type="entry name" value="Geranylgeranyl transferase type-1 subunit beta"/>
    <property type="match status" value="1"/>
</dbReference>
<keyword evidence="7" id="KW-0808">Transferase</keyword>
<keyword evidence="10" id="KW-0862">Zinc</keyword>